<sequence>MAHHGYMKYQDHISVAECEPCPYHVCHRAYIQVADDDGDAEYMCACAACWWSSWRLGDMLTGFLCTPWHEWCDWDWCLCACCGLQ</sequence>
<dbReference type="KEGG" id="acan:ACA1_376660"/>
<protein>
    <submittedName>
        <fullName evidence="1">Uncharacterized protein</fullName>
    </submittedName>
</protein>
<dbReference type="EMBL" id="KB007836">
    <property type="protein sequence ID" value="ELR24192.1"/>
    <property type="molecule type" value="Genomic_DNA"/>
</dbReference>
<dbReference type="Proteomes" id="UP000011083">
    <property type="component" value="Unassembled WGS sequence"/>
</dbReference>
<accession>L8HG17</accession>
<evidence type="ECO:0000313" key="2">
    <source>
        <dbReference type="Proteomes" id="UP000011083"/>
    </source>
</evidence>
<name>L8HG17_ACACF</name>
<keyword evidence="2" id="KW-1185">Reference proteome</keyword>
<proteinExistence type="predicted"/>
<reference evidence="1 2" key="1">
    <citation type="journal article" date="2013" name="Genome Biol.">
        <title>Genome of Acanthamoeba castellanii highlights extensive lateral gene transfer and early evolution of tyrosine kinase signaling.</title>
        <authorList>
            <person name="Clarke M."/>
            <person name="Lohan A.J."/>
            <person name="Liu B."/>
            <person name="Lagkouvardos I."/>
            <person name="Roy S."/>
            <person name="Zafar N."/>
            <person name="Bertelli C."/>
            <person name="Schilde C."/>
            <person name="Kianianmomeni A."/>
            <person name="Burglin T.R."/>
            <person name="Frech C."/>
            <person name="Turcotte B."/>
            <person name="Kopec K.O."/>
            <person name="Synnott J.M."/>
            <person name="Choo C."/>
            <person name="Paponov I."/>
            <person name="Finkler A."/>
            <person name="Soon Heng Tan C."/>
            <person name="Hutchins A.P."/>
            <person name="Weinmeier T."/>
            <person name="Rattei T."/>
            <person name="Chu J.S."/>
            <person name="Gimenez G."/>
            <person name="Irimia M."/>
            <person name="Rigden D.J."/>
            <person name="Fitzpatrick D.A."/>
            <person name="Lorenzo-Morales J."/>
            <person name="Bateman A."/>
            <person name="Chiu C.H."/>
            <person name="Tang P."/>
            <person name="Hegemann P."/>
            <person name="Fromm H."/>
            <person name="Raoult D."/>
            <person name="Greub G."/>
            <person name="Miranda-Saavedra D."/>
            <person name="Chen N."/>
            <person name="Nash P."/>
            <person name="Ginger M.L."/>
            <person name="Horn M."/>
            <person name="Schaap P."/>
            <person name="Caler L."/>
            <person name="Loftus B."/>
        </authorList>
    </citation>
    <scope>NUCLEOTIDE SEQUENCE [LARGE SCALE GENOMIC DNA]</scope>
    <source>
        <strain evidence="1 2">Neff</strain>
    </source>
</reference>
<gene>
    <name evidence="1" type="ORF">ACA1_376660</name>
</gene>
<evidence type="ECO:0000313" key="1">
    <source>
        <dbReference type="EMBL" id="ELR24192.1"/>
    </source>
</evidence>
<dbReference type="GeneID" id="14925202"/>
<dbReference type="AlphaFoldDB" id="L8HG17"/>
<organism evidence="1 2">
    <name type="scientific">Acanthamoeba castellanii (strain ATCC 30010 / Neff)</name>
    <dbReference type="NCBI Taxonomy" id="1257118"/>
    <lineage>
        <taxon>Eukaryota</taxon>
        <taxon>Amoebozoa</taxon>
        <taxon>Discosea</taxon>
        <taxon>Longamoebia</taxon>
        <taxon>Centramoebida</taxon>
        <taxon>Acanthamoebidae</taxon>
        <taxon>Acanthamoeba</taxon>
    </lineage>
</organism>
<dbReference type="RefSeq" id="XP_004353720.1">
    <property type="nucleotide sequence ID" value="XM_004353668.1"/>
</dbReference>
<dbReference type="VEuPathDB" id="AmoebaDB:ACA1_376660"/>